<feature type="compositionally biased region" description="Basic residues" evidence="1">
    <location>
        <begin position="58"/>
        <end position="69"/>
    </location>
</feature>
<protein>
    <submittedName>
        <fullName evidence="2">Uncharacterized protein</fullName>
    </submittedName>
</protein>
<organism evidence="2 3">
    <name type="scientific">Ensete ventricosum</name>
    <name type="common">Abyssinian banana</name>
    <name type="synonym">Musa ensete</name>
    <dbReference type="NCBI Taxonomy" id="4639"/>
    <lineage>
        <taxon>Eukaryota</taxon>
        <taxon>Viridiplantae</taxon>
        <taxon>Streptophyta</taxon>
        <taxon>Embryophyta</taxon>
        <taxon>Tracheophyta</taxon>
        <taxon>Spermatophyta</taxon>
        <taxon>Magnoliopsida</taxon>
        <taxon>Liliopsida</taxon>
        <taxon>Zingiberales</taxon>
        <taxon>Musaceae</taxon>
        <taxon>Ensete</taxon>
    </lineage>
</organism>
<accession>A0A427B829</accession>
<gene>
    <name evidence="2" type="ORF">B296_00012483</name>
</gene>
<feature type="region of interest" description="Disordered" evidence="1">
    <location>
        <begin position="40"/>
        <end position="69"/>
    </location>
</feature>
<reference evidence="2 3" key="1">
    <citation type="journal article" date="2014" name="Agronomy (Basel)">
        <title>A Draft Genome Sequence for Ensete ventricosum, the Drought-Tolerant Tree Against Hunger.</title>
        <authorList>
            <person name="Harrison J."/>
            <person name="Moore K.A."/>
            <person name="Paszkiewicz K."/>
            <person name="Jones T."/>
            <person name="Grant M."/>
            <person name="Ambacheew D."/>
            <person name="Muzemil S."/>
            <person name="Studholme D.J."/>
        </authorList>
    </citation>
    <scope>NUCLEOTIDE SEQUENCE [LARGE SCALE GENOMIC DNA]</scope>
</reference>
<evidence type="ECO:0000256" key="1">
    <source>
        <dbReference type="SAM" id="MobiDB-lite"/>
    </source>
</evidence>
<sequence length="69" mass="7731">GEQVSFSSPRANEKSSRLLPAWVRRSCRRFPLFLVASDEEKATMTSPGEEVVTSRGSPHPRHCPKVPRP</sequence>
<name>A0A427B829_ENSVE</name>
<evidence type="ECO:0000313" key="3">
    <source>
        <dbReference type="Proteomes" id="UP000287651"/>
    </source>
</evidence>
<dbReference type="AlphaFoldDB" id="A0A427B829"/>
<evidence type="ECO:0000313" key="2">
    <source>
        <dbReference type="EMBL" id="RRT84617.1"/>
    </source>
</evidence>
<dbReference type="EMBL" id="AMZH03000263">
    <property type="protein sequence ID" value="RRT84617.1"/>
    <property type="molecule type" value="Genomic_DNA"/>
</dbReference>
<dbReference type="Proteomes" id="UP000287651">
    <property type="component" value="Unassembled WGS sequence"/>
</dbReference>
<comment type="caution">
    <text evidence="2">The sequence shown here is derived from an EMBL/GenBank/DDBJ whole genome shotgun (WGS) entry which is preliminary data.</text>
</comment>
<proteinExistence type="predicted"/>
<feature type="non-terminal residue" evidence="2">
    <location>
        <position position="1"/>
    </location>
</feature>